<reference evidence="2" key="3">
    <citation type="submission" date="2018-04" db="EMBL/GenBank/DDBJ databases">
        <authorList>
            <person name="Sheh A."/>
            <person name="Shen Z."/>
            <person name="Mannion A.J."/>
            <person name="Fox J.G."/>
        </authorList>
    </citation>
    <scope>NUCLEOTIDE SEQUENCE</scope>
    <source>
        <strain evidence="2">MIT 97-6194</strain>
    </source>
</reference>
<reference evidence="2 3" key="1">
    <citation type="journal article" date="2014" name="Genome Announc.">
        <title>Draft genome sequences of eight enterohepatic helicobacter species isolated from both laboratory and wild rodents.</title>
        <authorList>
            <person name="Sheh A."/>
            <person name="Shen Z."/>
            <person name="Fox J.G."/>
        </authorList>
    </citation>
    <scope>NUCLEOTIDE SEQUENCE [LARGE SCALE GENOMIC DNA]</scope>
    <source>
        <strain evidence="2 3">MIT 97-6194</strain>
    </source>
</reference>
<dbReference type="PANTHER" id="PTHR42782:SF4">
    <property type="entry name" value="DUF455 DOMAIN-CONTAINING PROTEIN"/>
    <property type="match status" value="1"/>
</dbReference>
<comment type="caution">
    <text evidence="2">The sequence shown here is derived from an EMBL/GenBank/DDBJ whole genome shotgun (WGS) entry which is preliminary data.</text>
</comment>
<dbReference type="SUPFAM" id="SSF47240">
    <property type="entry name" value="Ferritin-like"/>
    <property type="match status" value="1"/>
</dbReference>
<dbReference type="PIRSF" id="PIRSF012318">
    <property type="entry name" value="UCP012318"/>
    <property type="match status" value="1"/>
</dbReference>
<dbReference type="PANTHER" id="PTHR42782">
    <property type="entry name" value="SI:CH73-314G15.3"/>
    <property type="match status" value="1"/>
</dbReference>
<dbReference type="AlphaFoldDB" id="A0A347VN92"/>
<protein>
    <submittedName>
        <fullName evidence="1">DUF455 family protein</fullName>
    </submittedName>
    <submittedName>
        <fullName evidence="2">Ferritin-like domain-containing protein</fullName>
    </submittedName>
</protein>
<dbReference type="OrthoDB" id="9778629at2"/>
<dbReference type="InterPro" id="IPR009078">
    <property type="entry name" value="Ferritin-like_SF"/>
</dbReference>
<accession>A0A347VN92</accession>
<dbReference type="Proteomes" id="UP000029714">
    <property type="component" value="Unassembled WGS sequence"/>
</dbReference>
<dbReference type="CDD" id="cd00657">
    <property type="entry name" value="Ferritin_like"/>
    <property type="match status" value="1"/>
</dbReference>
<dbReference type="EMBL" id="JRMP02000002">
    <property type="protein sequence ID" value="TLD95657.1"/>
    <property type="molecule type" value="Genomic_DNA"/>
</dbReference>
<dbReference type="InterPro" id="IPR007402">
    <property type="entry name" value="DUF455"/>
</dbReference>
<evidence type="ECO:0000313" key="3">
    <source>
        <dbReference type="Proteomes" id="UP000029714"/>
    </source>
</evidence>
<dbReference type="Pfam" id="PF04305">
    <property type="entry name" value="DUF455"/>
    <property type="match status" value="1"/>
</dbReference>
<gene>
    <name evidence="1" type="ORF">DCO61_07360</name>
    <name evidence="2" type="ORF">LS64_002045</name>
</gene>
<dbReference type="InterPro" id="IPR011197">
    <property type="entry name" value="UCP012318"/>
</dbReference>
<reference evidence="1 4" key="4">
    <citation type="submission" date="2019-12" db="EMBL/GenBank/DDBJ databases">
        <title>Multi-Generational Helicobacter saguini Isolates.</title>
        <authorList>
            <person name="Mannion A."/>
            <person name="Shen Z."/>
            <person name="Fox J.G."/>
        </authorList>
    </citation>
    <scope>NUCLEOTIDE SEQUENCE [LARGE SCALE GENOMIC DNA]</scope>
    <source>
        <strain evidence="1">16-048</strain>
        <strain evidence="4">16-048 (F4)</strain>
    </source>
</reference>
<dbReference type="EMBL" id="QBIU01000001">
    <property type="protein sequence ID" value="MWV69820.1"/>
    <property type="molecule type" value="Genomic_DNA"/>
</dbReference>
<sequence length="266" mass="30288">MEFFTAVFNALTSQDIESKKLLTKKILSDFDNFSFNHDSEIKTLKKPSYTAFCKVIHPTRITRIKEPNSDKSLAKLLHSIAHIEYSAIDLGLDAAYRFRHLPREYYLDFAILACEEVAHFSLLESLLHELSSHYGEFAVHDNLFNAMQKSTTLIDRMALVHKGLEALGLDSNPFVARKIAHINHALKPQILNTLETILNDEIKHVSKGVKWLKYAQECENDTRDIATILANFSEFNLIGKVPNTLARLKAGYTAKEIESLQTLRVK</sequence>
<keyword evidence="3" id="KW-1185">Reference proteome</keyword>
<organism evidence="2 3">
    <name type="scientific">Helicobacter saguini</name>
    <dbReference type="NCBI Taxonomy" id="1548018"/>
    <lineage>
        <taxon>Bacteria</taxon>
        <taxon>Pseudomonadati</taxon>
        <taxon>Campylobacterota</taxon>
        <taxon>Epsilonproteobacteria</taxon>
        <taxon>Campylobacterales</taxon>
        <taxon>Helicobacteraceae</taxon>
        <taxon>Helicobacter</taxon>
    </lineage>
</organism>
<reference evidence="2 3" key="2">
    <citation type="journal article" date="2016" name="Infect. Immun.">
        <title>Helicobacter saguini, a Novel Helicobacter Isolated from Cotton-Top Tamarins with Ulcerative Colitis, Has Proinflammatory Properties and Induces Typhlocolitis and Dysplasia in Gnotobiotic IL-10-/- Mice.</title>
        <authorList>
            <person name="Shen Z."/>
            <person name="Mannion A."/>
            <person name="Whary M.T."/>
            <person name="Muthupalani S."/>
            <person name="Sheh A."/>
            <person name="Feng Y."/>
            <person name="Gong G."/>
            <person name="Vandamme P."/>
            <person name="Holcombe H.R."/>
            <person name="Paster B.J."/>
            <person name="Fox J.G."/>
        </authorList>
    </citation>
    <scope>NUCLEOTIDE SEQUENCE [LARGE SCALE GENOMIC DNA]</scope>
    <source>
        <strain evidence="2 3">MIT 97-6194</strain>
    </source>
</reference>
<evidence type="ECO:0000313" key="2">
    <source>
        <dbReference type="EMBL" id="TLD95657.1"/>
    </source>
</evidence>
<dbReference type="RefSeq" id="WP_034572081.1">
    <property type="nucleotide sequence ID" value="NZ_JRMP02000002.1"/>
</dbReference>
<dbReference type="Proteomes" id="UP000477070">
    <property type="component" value="Unassembled WGS sequence"/>
</dbReference>
<evidence type="ECO:0000313" key="4">
    <source>
        <dbReference type="Proteomes" id="UP000477070"/>
    </source>
</evidence>
<evidence type="ECO:0000313" key="1">
    <source>
        <dbReference type="EMBL" id="MWV69820.1"/>
    </source>
</evidence>
<name>A0A347VN92_9HELI</name>
<proteinExistence type="predicted"/>